<feature type="binding site" evidence="2">
    <location>
        <position position="365"/>
    </location>
    <ligand>
        <name>Zn(2+)</name>
        <dbReference type="ChEBI" id="CHEBI:29105"/>
        <note>catalytic</note>
    </ligand>
</feature>
<dbReference type="Gene3D" id="1.10.390.10">
    <property type="entry name" value="Neutral Protease Domain 2"/>
    <property type="match status" value="1"/>
</dbReference>
<dbReference type="GO" id="GO:0008237">
    <property type="term" value="F:metallopeptidase activity"/>
    <property type="evidence" value="ECO:0007669"/>
    <property type="project" value="InterPro"/>
</dbReference>
<dbReference type="RefSeq" id="WP_263036882.1">
    <property type="nucleotide sequence ID" value="NZ_JAOTPL010000002.1"/>
</dbReference>
<feature type="active site" description="Proton donor" evidence="1">
    <location>
        <position position="442"/>
    </location>
</feature>
<comment type="caution">
    <text evidence="5">The sequence shown here is derived from an EMBL/GenBank/DDBJ whole genome shotgun (WGS) entry which is preliminary data.</text>
</comment>
<dbReference type="SUPFAM" id="SSF55486">
    <property type="entry name" value="Metalloproteases ('zincins'), catalytic domain"/>
    <property type="match status" value="1"/>
</dbReference>
<proteinExistence type="predicted"/>
<reference evidence="5" key="1">
    <citation type="submission" date="2022-10" db="EMBL/GenBank/DDBJ databases">
        <authorList>
            <person name="Kim H.S."/>
            <person name="Kim J.-S."/>
            <person name="Suh M.K."/>
            <person name="Eom M.K."/>
            <person name="Lee J.-S."/>
        </authorList>
    </citation>
    <scope>NUCLEOTIDE SEQUENCE</scope>
    <source>
        <strain evidence="5">LIP-5</strain>
    </source>
</reference>
<gene>
    <name evidence="5" type="ORF">OD355_02565</name>
</gene>
<dbReference type="InterPro" id="IPR027268">
    <property type="entry name" value="Peptidase_M4/M1_CTD_sf"/>
</dbReference>
<keyword evidence="6" id="KW-1185">Reference proteome</keyword>
<dbReference type="PANTHER" id="PTHR45726:SF3">
    <property type="entry name" value="LEUKOTRIENE A-4 HYDROLASE"/>
    <property type="match status" value="1"/>
</dbReference>
<keyword evidence="3" id="KW-0732">Signal</keyword>
<evidence type="ECO:0000256" key="2">
    <source>
        <dbReference type="PIRSR" id="PIRSR634015-3"/>
    </source>
</evidence>
<keyword evidence="2" id="KW-0862">Zinc</keyword>
<dbReference type="Proteomes" id="UP001209317">
    <property type="component" value="Unassembled WGS sequence"/>
</dbReference>
<dbReference type="PANTHER" id="PTHR45726">
    <property type="entry name" value="LEUKOTRIENE A-4 HYDROLASE"/>
    <property type="match status" value="1"/>
</dbReference>
<organism evidence="5 6">
    <name type="scientific">Haoranjiania flava</name>
    <dbReference type="NCBI Taxonomy" id="1856322"/>
    <lineage>
        <taxon>Bacteria</taxon>
        <taxon>Pseudomonadati</taxon>
        <taxon>Bacteroidota</taxon>
        <taxon>Chitinophagia</taxon>
        <taxon>Chitinophagales</taxon>
        <taxon>Chitinophagaceae</taxon>
        <taxon>Haoranjiania</taxon>
    </lineage>
</organism>
<feature type="domain" description="Peptidase M1 membrane alanine aminopeptidase" evidence="4">
    <location>
        <begin position="360"/>
        <end position="501"/>
    </location>
</feature>
<keyword evidence="2" id="KW-0479">Metal-binding</keyword>
<feature type="active site" description="Proton acceptor" evidence="1">
    <location>
        <position position="362"/>
    </location>
</feature>
<feature type="binding site" evidence="2">
    <location>
        <position position="384"/>
    </location>
    <ligand>
        <name>Zn(2+)</name>
        <dbReference type="ChEBI" id="CHEBI:29105"/>
        <note>catalytic</note>
    </ligand>
</feature>
<protein>
    <submittedName>
        <fullName evidence="5">M1 family metallopeptidase</fullName>
    </submittedName>
</protein>
<evidence type="ECO:0000313" key="5">
    <source>
        <dbReference type="EMBL" id="MCU7693397.1"/>
    </source>
</evidence>
<feature type="binding site" evidence="2">
    <location>
        <position position="361"/>
    </location>
    <ligand>
        <name>Zn(2+)</name>
        <dbReference type="ChEBI" id="CHEBI:29105"/>
        <note>catalytic</note>
    </ligand>
</feature>
<dbReference type="CDD" id="cd09604">
    <property type="entry name" value="M1_APN_like"/>
    <property type="match status" value="1"/>
</dbReference>
<evidence type="ECO:0000313" key="6">
    <source>
        <dbReference type="Proteomes" id="UP001209317"/>
    </source>
</evidence>
<name>A0AAE3IJS4_9BACT</name>
<dbReference type="Pfam" id="PF01433">
    <property type="entry name" value="Peptidase_M1"/>
    <property type="match status" value="1"/>
</dbReference>
<evidence type="ECO:0000259" key="4">
    <source>
        <dbReference type="Pfam" id="PF01433"/>
    </source>
</evidence>
<feature type="signal peptide" evidence="3">
    <location>
        <begin position="1"/>
        <end position="20"/>
    </location>
</feature>
<comment type="cofactor">
    <cofactor evidence="2">
        <name>Zn(2+)</name>
        <dbReference type="ChEBI" id="CHEBI:29105"/>
    </cofactor>
    <text evidence="2">Binds 1 zinc ion per subunit.</text>
</comment>
<accession>A0AAE3IJS4</accession>
<dbReference type="InterPro" id="IPR014782">
    <property type="entry name" value="Peptidase_M1_dom"/>
</dbReference>
<dbReference type="InterPro" id="IPR034015">
    <property type="entry name" value="M1_LTA4H"/>
</dbReference>
<dbReference type="AlphaFoldDB" id="A0AAE3IJS4"/>
<evidence type="ECO:0000256" key="3">
    <source>
        <dbReference type="SAM" id="SignalP"/>
    </source>
</evidence>
<dbReference type="EMBL" id="JAOTPL010000002">
    <property type="protein sequence ID" value="MCU7693397.1"/>
    <property type="molecule type" value="Genomic_DNA"/>
</dbReference>
<sequence length="620" mass="72068">MNRVLLYTTVLLFAALNAHAQTDRWQQKIKYSIDVNLDVKTNIMKGKEVVTYWNNSPDSLDKIFVHLFWNAFQPGSMMDERSNYAGRVILGRDNKGNIIRDWDKRVADRISKLAPDETGYQRIQTVRVNGQVITPEITQTIMKIPLQQYILPGRSAVIEIVFEAQVPLQIRRAGRDNAEGVRYSMAQWYPKIAAYDHEGWHPNQYIAREFYAPFGEFNVNITLDKHYMVAGSGTIINPNEVGYNYGVVKGMPRTNAETLTWKFKANNIHDFVWSADPDYTMIRRKVERGPLLYFVYKKTNEEYDDKWKKLADTIELVYPFIEKTFGPYRYPNYSFIQGADGGMEYPMATLIKGPGVGTALHELGHNWYQGTIASNEGAYAWMDEGGATYFEQRIRGWINRDSMWYLNSYDSYYNLVKSKLEEPMSTHADHFNTNYAYSQAAYGKGMVFYAQLAYIIGNKKMDEFLLEYERQWKFKHPTPADMVRVAEHVSGLQLKWYKDYWVNTTRTIDYAIGDVVAGNNDTTLVELRREGGMPMPVDILVTYKNKARELVSIATDLMFGHKEPENNYYRWSFPPAWNWTNQTYVLKLPTNRANIVSIEIDPSKRLADVEQKNNVWENKR</sequence>
<feature type="chain" id="PRO_5042008730" evidence="3">
    <location>
        <begin position="21"/>
        <end position="620"/>
    </location>
</feature>
<dbReference type="GO" id="GO:0008270">
    <property type="term" value="F:zinc ion binding"/>
    <property type="evidence" value="ECO:0007669"/>
    <property type="project" value="InterPro"/>
</dbReference>
<evidence type="ECO:0000256" key="1">
    <source>
        <dbReference type="PIRSR" id="PIRSR634015-1"/>
    </source>
</evidence>